<dbReference type="InterPro" id="IPR003477">
    <property type="entry name" value="PemK-like"/>
</dbReference>
<evidence type="ECO:0000313" key="4">
    <source>
        <dbReference type="Proteomes" id="UP000295578"/>
    </source>
</evidence>
<organism evidence="3 4">
    <name type="scientific">Actinomadura darangshiensis</name>
    <dbReference type="NCBI Taxonomy" id="705336"/>
    <lineage>
        <taxon>Bacteria</taxon>
        <taxon>Bacillati</taxon>
        <taxon>Actinomycetota</taxon>
        <taxon>Actinomycetes</taxon>
        <taxon>Streptosporangiales</taxon>
        <taxon>Thermomonosporaceae</taxon>
        <taxon>Actinomadura</taxon>
    </lineage>
</organism>
<dbReference type="SUPFAM" id="SSF50118">
    <property type="entry name" value="Cell growth inhibitor/plasmid maintenance toxic component"/>
    <property type="match status" value="1"/>
</dbReference>
<proteinExistence type="inferred from homology"/>
<dbReference type="EMBL" id="SMKY01000637">
    <property type="protein sequence ID" value="TDD58258.1"/>
    <property type="molecule type" value="Genomic_DNA"/>
</dbReference>
<sequence>MGGRDGRRGPRLPHRPSRLGSWQRCGWWNGNVNAAPHVIPVRGRIYRADLGFGLKPWLVVSNNARNNAIGDCLVARITNTRRDLPSWAPLRTGDPLAGYVNCDDLGPLYRDQIVADLGALSFPTMMDVARALRHALAL</sequence>
<dbReference type="Gene3D" id="2.30.30.110">
    <property type="match status" value="1"/>
</dbReference>
<keyword evidence="4" id="KW-1185">Reference proteome</keyword>
<dbReference type="AlphaFoldDB" id="A0A4R4ZHW8"/>
<protein>
    <submittedName>
        <fullName evidence="3">Type II toxin-antitoxin system PemK/MazF family toxin</fullName>
    </submittedName>
</protein>
<dbReference type="OrthoDB" id="4966310at2"/>
<accession>A0A4R4ZHW8</accession>
<evidence type="ECO:0000256" key="1">
    <source>
        <dbReference type="ARBA" id="ARBA00007521"/>
    </source>
</evidence>
<reference evidence="3 4" key="1">
    <citation type="submission" date="2019-03" db="EMBL/GenBank/DDBJ databases">
        <title>Draft genome sequences of novel Actinobacteria.</title>
        <authorList>
            <person name="Sahin N."/>
            <person name="Ay H."/>
            <person name="Saygin H."/>
        </authorList>
    </citation>
    <scope>NUCLEOTIDE SEQUENCE [LARGE SCALE GENOMIC DNA]</scope>
    <source>
        <strain evidence="3 4">DSM 45941</strain>
    </source>
</reference>
<keyword evidence="2" id="KW-1277">Toxin-antitoxin system</keyword>
<dbReference type="GO" id="GO:0003677">
    <property type="term" value="F:DNA binding"/>
    <property type="evidence" value="ECO:0007669"/>
    <property type="project" value="InterPro"/>
</dbReference>
<dbReference type="Proteomes" id="UP000295578">
    <property type="component" value="Unassembled WGS sequence"/>
</dbReference>
<gene>
    <name evidence="3" type="ORF">E1293_47065</name>
</gene>
<name>A0A4R4ZHW8_9ACTN</name>
<comment type="caution">
    <text evidence="3">The sequence shown here is derived from an EMBL/GenBank/DDBJ whole genome shotgun (WGS) entry which is preliminary data.</text>
</comment>
<dbReference type="InterPro" id="IPR011067">
    <property type="entry name" value="Plasmid_toxin/cell-grow_inhib"/>
</dbReference>
<evidence type="ECO:0000256" key="2">
    <source>
        <dbReference type="ARBA" id="ARBA00022649"/>
    </source>
</evidence>
<evidence type="ECO:0000313" key="3">
    <source>
        <dbReference type="EMBL" id="TDD58258.1"/>
    </source>
</evidence>
<comment type="similarity">
    <text evidence="1">Belongs to the PemK/MazF family.</text>
</comment>
<dbReference type="Pfam" id="PF02452">
    <property type="entry name" value="PemK_toxin"/>
    <property type="match status" value="1"/>
</dbReference>